<dbReference type="AlphaFoldDB" id="A0A238YSI1"/>
<gene>
    <name evidence="1" type="ORF">SAMN06265378_12415</name>
</gene>
<dbReference type="EMBL" id="FZNM01000024">
    <property type="protein sequence ID" value="SNR73651.1"/>
    <property type="molecule type" value="Genomic_DNA"/>
</dbReference>
<accession>A0A238YSI1</accession>
<dbReference type="Proteomes" id="UP000198409">
    <property type="component" value="Unassembled WGS sequence"/>
</dbReference>
<dbReference type="RefSeq" id="WP_207303074.1">
    <property type="nucleotide sequence ID" value="NZ_FZNM01000024.1"/>
</dbReference>
<protein>
    <recommendedName>
        <fullName evidence="3">Type III restriction enzyme</fullName>
    </recommendedName>
</protein>
<proteinExistence type="predicted"/>
<organism evidence="1 2">
    <name type="scientific">Paracoccus sediminis</name>
    <dbReference type="NCBI Taxonomy" id="1214787"/>
    <lineage>
        <taxon>Bacteria</taxon>
        <taxon>Pseudomonadati</taxon>
        <taxon>Pseudomonadota</taxon>
        <taxon>Alphaproteobacteria</taxon>
        <taxon>Rhodobacterales</taxon>
        <taxon>Paracoccaceae</taxon>
        <taxon>Paracoccus</taxon>
    </lineage>
</organism>
<evidence type="ECO:0000313" key="1">
    <source>
        <dbReference type="EMBL" id="SNR73651.1"/>
    </source>
</evidence>
<dbReference type="Gene3D" id="3.40.91.30">
    <property type="match status" value="1"/>
</dbReference>
<sequence length="126" mass="14404">MVADTKKWEQSAAFLLDSHSGVKRWVKNDRLGFTIPYRQRGLLARYIPDFIVVTDRDENVIVEIKGQVTDDADAKAKAAERWVEAVNRLGGHGVWRYLLVEDPGRLGIQLNEFTCSKWDEGPFQLT</sequence>
<evidence type="ECO:0000313" key="2">
    <source>
        <dbReference type="Proteomes" id="UP000198409"/>
    </source>
</evidence>
<reference evidence="2" key="1">
    <citation type="submission" date="2017-06" db="EMBL/GenBank/DDBJ databases">
        <authorList>
            <person name="Varghese N."/>
            <person name="Submissions S."/>
        </authorList>
    </citation>
    <scope>NUCLEOTIDE SEQUENCE [LARGE SCALE GENOMIC DNA]</scope>
    <source>
        <strain evidence="2">DSM 26170</strain>
    </source>
</reference>
<evidence type="ECO:0008006" key="3">
    <source>
        <dbReference type="Google" id="ProtNLM"/>
    </source>
</evidence>
<name>A0A238YSI1_9RHOB</name>